<keyword evidence="2" id="KW-0540">Nuclease</keyword>
<keyword evidence="2" id="KW-0269">Exonuclease</keyword>
<gene>
    <name evidence="2" type="ORF">ACFPFX_04435</name>
</gene>
<dbReference type="Gene3D" id="3.30.420.10">
    <property type="entry name" value="Ribonuclease H-like superfamily/Ribonuclease H"/>
    <property type="match status" value="1"/>
</dbReference>
<dbReference type="InterPro" id="IPR013520">
    <property type="entry name" value="Ribonucl_H"/>
</dbReference>
<proteinExistence type="predicted"/>
<evidence type="ECO:0000313" key="3">
    <source>
        <dbReference type="Proteomes" id="UP001595834"/>
    </source>
</evidence>
<organism evidence="2 3">
    <name type="scientific">Streptomyces mauvecolor</name>
    <dbReference type="NCBI Taxonomy" id="58345"/>
    <lineage>
        <taxon>Bacteria</taxon>
        <taxon>Bacillati</taxon>
        <taxon>Actinomycetota</taxon>
        <taxon>Actinomycetes</taxon>
        <taxon>Kitasatosporales</taxon>
        <taxon>Streptomycetaceae</taxon>
        <taxon>Streptomyces</taxon>
    </lineage>
</organism>
<dbReference type="RefSeq" id="WP_344370343.1">
    <property type="nucleotide sequence ID" value="NZ_BAAASQ010000001.1"/>
</dbReference>
<keyword evidence="3" id="KW-1185">Reference proteome</keyword>
<reference evidence="3" key="1">
    <citation type="journal article" date="2019" name="Int. J. Syst. Evol. Microbiol.">
        <title>The Global Catalogue of Microorganisms (GCM) 10K type strain sequencing project: providing services to taxonomists for standard genome sequencing and annotation.</title>
        <authorList>
            <consortium name="The Broad Institute Genomics Platform"/>
            <consortium name="The Broad Institute Genome Sequencing Center for Infectious Disease"/>
            <person name="Wu L."/>
            <person name="Ma J."/>
        </authorList>
    </citation>
    <scope>NUCLEOTIDE SEQUENCE [LARGE SCALE GENOMIC DNA]</scope>
    <source>
        <strain evidence="3">CCM 7224</strain>
    </source>
</reference>
<dbReference type="InterPro" id="IPR036397">
    <property type="entry name" value="RNaseH_sf"/>
</dbReference>
<evidence type="ECO:0000313" key="2">
    <source>
        <dbReference type="EMBL" id="MFC4955542.1"/>
    </source>
</evidence>
<name>A0ABV9UEF6_9ACTN</name>
<dbReference type="Proteomes" id="UP001595834">
    <property type="component" value="Unassembled WGS sequence"/>
</dbReference>
<dbReference type="EMBL" id="JBHSIZ010000005">
    <property type="protein sequence ID" value="MFC4955542.1"/>
    <property type="molecule type" value="Genomic_DNA"/>
</dbReference>
<feature type="domain" description="Exonuclease" evidence="1">
    <location>
        <begin position="117"/>
        <end position="277"/>
    </location>
</feature>
<dbReference type="GO" id="GO:0004527">
    <property type="term" value="F:exonuclease activity"/>
    <property type="evidence" value="ECO:0007669"/>
    <property type="project" value="UniProtKB-KW"/>
</dbReference>
<dbReference type="SUPFAM" id="SSF53098">
    <property type="entry name" value="Ribonuclease H-like"/>
    <property type="match status" value="1"/>
</dbReference>
<evidence type="ECO:0000259" key="1">
    <source>
        <dbReference type="SMART" id="SM00479"/>
    </source>
</evidence>
<accession>A0ABV9UEF6</accession>
<dbReference type="CDD" id="cd06127">
    <property type="entry name" value="DEDDh"/>
    <property type="match status" value="1"/>
</dbReference>
<dbReference type="InterPro" id="IPR012337">
    <property type="entry name" value="RNaseH-like_sf"/>
</dbReference>
<dbReference type="Pfam" id="PF00929">
    <property type="entry name" value="RNase_T"/>
    <property type="match status" value="1"/>
</dbReference>
<dbReference type="SMART" id="SM00479">
    <property type="entry name" value="EXOIII"/>
    <property type="match status" value="1"/>
</dbReference>
<keyword evidence="2" id="KW-0378">Hydrolase</keyword>
<protein>
    <submittedName>
        <fullName evidence="2">3'-5' exonuclease</fullName>
    </submittedName>
</protein>
<sequence>MNPTTPHPLPAGPTHPDPQHWDDIFTTTVDNVPIECIRPIDTDRPTWGIYPPGRYRSHDCLGTLHARDTDGLWHVQATGERHTTFANAVRTLRRPASWPTDRAQATAWARRLLNNPALLLIDIQTTGLHQPYAVQIAALEPDGTLVLDELLNPQADFEPEASTLHGLTRDNTQHAPLFSDLLPALTQLFHGRHLLAYNIRYDHDVITRELHRHYNNPAPAHTWLTASHWEDAITPLATWTGLWSTHHHSYRYPRLSSLYNATTNCRLLLHRLHQAANNQRPR</sequence>
<comment type="caution">
    <text evidence="2">The sequence shown here is derived from an EMBL/GenBank/DDBJ whole genome shotgun (WGS) entry which is preliminary data.</text>
</comment>